<dbReference type="AlphaFoldDB" id="A0A2M6YQ64"/>
<evidence type="ECO:0000313" key="3">
    <source>
        <dbReference type="Proteomes" id="UP000229559"/>
    </source>
</evidence>
<organism evidence="2 3">
    <name type="scientific">Candidatus Shapirobacteria bacterium CG07_land_8_20_14_0_80_39_12</name>
    <dbReference type="NCBI Taxonomy" id="1974480"/>
    <lineage>
        <taxon>Bacteria</taxon>
        <taxon>Candidatus Shapironibacteriota</taxon>
    </lineage>
</organism>
<evidence type="ECO:0000259" key="1">
    <source>
        <dbReference type="PROSITE" id="PS50164"/>
    </source>
</evidence>
<dbReference type="Proteomes" id="UP000229559">
    <property type="component" value="Unassembled WGS sequence"/>
</dbReference>
<feature type="domain" description="GIY-YIG" evidence="1">
    <location>
        <begin position="33"/>
        <end position="117"/>
    </location>
</feature>
<gene>
    <name evidence="2" type="ORF">COT04_00980</name>
</gene>
<reference evidence="3" key="1">
    <citation type="submission" date="2017-09" db="EMBL/GenBank/DDBJ databases">
        <title>Depth-based differentiation of microbial function through sediment-hosted aquifers and enrichment of novel symbionts in the deep terrestrial subsurface.</title>
        <authorList>
            <person name="Probst A.J."/>
            <person name="Ladd B."/>
            <person name="Jarett J.K."/>
            <person name="Geller-Mcgrath D.E."/>
            <person name="Sieber C.M.K."/>
            <person name="Emerson J.B."/>
            <person name="Anantharaman K."/>
            <person name="Thomas B.C."/>
            <person name="Malmstrom R."/>
            <person name="Stieglmeier M."/>
            <person name="Klingl A."/>
            <person name="Woyke T."/>
            <person name="Ryan C.M."/>
            <person name="Banfield J.F."/>
        </authorList>
    </citation>
    <scope>NUCLEOTIDE SEQUENCE [LARGE SCALE GENOMIC DNA]</scope>
</reference>
<evidence type="ECO:0000313" key="2">
    <source>
        <dbReference type="EMBL" id="PIU33272.1"/>
    </source>
</evidence>
<protein>
    <recommendedName>
        <fullName evidence="1">GIY-YIG domain-containing protein</fullName>
    </recommendedName>
</protein>
<dbReference type="Gene3D" id="3.40.1440.10">
    <property type="entry name" value="GIY-YIG endonuclease"/>
    <property type="match status" value="1"/>
</dbReference>
<dbReference type="PROSITE" id="PS50164">
    <property type="entry name" value="GIY_YIG"/>
    <property type="match status" value="1"/>
</dbReference>
<dbReference type="EMBL" id="PEXA01000031">
    <property type="protein sequence ID" value="PIU33272.1"/>
    <property type="molecule type" value="Genomic_DNA"/>
</dbReference>
<sequence>MINGFYFKDKHVIHVYWEGVKGYTDENSEKIPNEGGVYEILVKQKGKNEYKRKYIGQTEDLQDRYYKHLSDEEENENIYEGVKKYICAFDYALIESEADRKDAEKGLYEKHNYPWNKTKPEGSGRNLDIEIIEHNL</sequence>
<accession>A0A2M6YQ64</accession>
<dbReference type="InterPro" id="IPR035901">
    <property type="entry name" value="GIY-YIG_endonuc_sf"/>
</dbReference>
<comment type="caution">
    <text evidence="2">The sequence shown here is derived from an EMBL/GenBank/DDBJ whole genome shotgun (WGS) entry which is preliminary data.</text>
</comment>
<dbReference type="InterPro" id="IPR000305">
    <property type="entry name" value="GIY-YIG_endonuc"/>
</dbReference>
<proteinExistence type="predicted"/>
<name>A0A2M6YQ64_9BACT</name>